<name>A0A3S0Q6Z4_9FLAO</name>
<proteinExistence type="predicted"/>
<dbReference type="Pfam" id="PF20009">
    <property type="entry name" value="GEVED"/>
    <property type="match status" value="3"/>
</dbReference>
<dbReference type="EMBL" id="RYFC01000001">
    <property type="protein sequence ID" value="RTZ49330.1"/>
    <property type="molecule type" value="Genomic_DNA"/>
</dbReference>
<reference evidence="3 4" key="1">
    <citation type="submission" date="2018-12" db="EMBL/GenBank/DDBJ databases">
        <title>Draft Genome Sequence of Chryseobacterium arthrosphaerae strain ED882-96 Isolated from the Blood of a Patient with Liver Cirrhosis in Taiwan.</title>
        <authorList>
            <person name="Lin J.-N."/>
            <person name="Lai C.-H."/>
            <person name="Yang C.-H."/>
            <person name="Huang Y.-H."/>
        </authorList>
    </citation>
    <scope>NUCLEOTIDE SEQUENCE [LARGE SCALE GENOMIC DNA]</scope>
    <source>
        <strain evidence="3 4">ED882-96</strain>
    </source>
</reference>
<feature type="domain" description="GEVED" evidence="2">
    <location>
        <begin position="223"/>
        <end position="328"/>
    </location>
</feature>
<evidence type="ECO:0000256" key="1">
    <source>
        <dbReference type="SAM" id="MobiDB-lite"/>
    </source>
</evidence>
<evidence type="ECO:0000259" key="2">
    <source>
        <dbReference type="Pfam" id="PF20009"/>
    </source>
</evidence>
<dbReference type="InterPro" id="IPR045474">
    <property type="entry name" value="GEVED"/>
</dbReference>
<accession>A0A3S0Q6Z4</accession>
<feature type="compositionally biased region" description="Polar residues" evidence="1">
    <location>
        <begin position="373"/>
        <end position="388"/>
    </location>
</feature>
<organism evidence="3 4">
    <name type="scientific">Chryseobacterium arthrosphaerae</name>
    <dbReference type="NCBI Taxonomy" id="651561"/>
    <lineage>
        <taxon>Bacteria</taxon>
        <taxon>Pseudomonadati</taxon>
        <taxon>Bacteroidota</taxon>
        <taxon>Flavobacteriia</taxon>
        <taxon>Flavobacteriales</taxon>
        <taxon>Weeksellaceae</taxon>
        <taxon>Chryseobacterium group</taxon>
        <taxon>Chryseobacterium</taxon>
    </lineage>
</organism>
<feature type="domain" description="GEVED" evidence="2">
    <location>
        <begin position="428"/>
        <end position="533"/>
    </location>
</feature>
<sequence length="837" mass="87407">MGTSGDPGAINVGGRLYIRSNGSGFSFGVLRGTGGTPVYESTIRPFNTNMMVVLKYEAVAGATNDAIKLYVNPSLSSEPAVADVQYSAAIGTDVGALSGIALLQGTVANAPILEVDGINVGASWNSVTSAVYDYGDLPTSYDFTKDGVYAPAAHSLLSGLGLGNIVPDLELSPQSVAVGANNNGSNGDGLDENAIVISVNQIRTGVPYTLSVPVTNSVATTKYLYGWIDFNNDGLFQVGEVAITTFSATGSTTQTLSWTGAQTGTIVSGSPKLYMRLRLSDRSLNDFTTVASGGVLIDERSVGTGTVSTANASDFGATSNGEVEDYQIDVVNTFDYGDLPSSFENDKDGNVLPALHAPLTGFSIGGLLDVESTPASVTSSSENNTSGDNAVGQADEDGLSTLTSVSRGVAYSITVPVNIPSSLAGTKYLYGWIDLNGDGRFQVGEVASITTSATAAANLTLTWSAAQTATLVSGTTKAYLRLRLSNLSLTDFTTAVSGGALIDERSVGNGATSTVSAVNNPNAEFGEIEDYQLPVDLYDLGDAPASYETNNTNVLNPARQIASPLYFIGNIVDEEQAAQSVAAGNDNNGTNGDGVDEDGLLGTLPVIVKATSFNFIVPVSVYGISNAIAWVDFNNNGKFEASEAAYTSATTTTTGYQSVPFGSSFVSFWFRGSQTALIPNGTNNVNVRIRLTQTAGADNTATTSIDERSIGDGSSTGIYTIPTNGEVEDYRFVVNSNYDFGDTPESYEMDKDGLVNPANFKPARNFSTSDLHLGRTYDLESSRSLVATGSDNNGTNGDGADEDAISTDQLFIKPATVNTYTVALIIQQGRQRLYMHG</sequence>
<evidence type="ECO:0000313" key="4">
    <source>
        <dbReference type="Proteomes" id="UP000276953"/>
    </source>
</evidence>
<dbReference type="Proteomes" id="UP000276953">
    <property type="component" value="Unassembled WGS sequence"/>
</dbReference>
<evidence type="ECO:0000313" key="3">
    <source>
        <dbReference type="EMBL" id="RTZ49330.1"/>
    </source>
</evidence>
<dbReference type="AlphaFoldDB" id="A0A3S0Q6Z4"/>
<protein>
    <recommendedName>
        <fullName evidence="2">GEVED domain-containing protein</fullName>
    </recommendedName>
</protein>
<feature type="domain" description="GEVED" evidence="2">
    <location>
        <begin position="628"/>
        <end position="732"/>
    </location>
</feature>
<gene>
    <name evidence="3" type="ORF">EJ377_01180</name>
</gene>
<comment type="caution">
    <text evidence="3">The sequence shown here is derived from an EMBL/GenBank/DDBJ whole genome shotgun (WGS) entry which is preliminary data.</text>
</comment>
<feature type="region of interest" description="Disordered" evidence="1">
    <location>
        <begin position="373"/>
        <end position="395"/>
    </location>
</feature>